<comment type="caution">
    <text evidence="9">The sequence shown here is derived from an EMBL/GenBank/DDBJ whole genome shotgun (WGS) entry which is preliminary data.</text>
</comment>
<organism evidence="9 10">
    <name type="scientific">Chytriomyces confervae</name>
    <dbReference type="NCBI Taxonomy" id="246404"/>
    <lineage>
        <taxon>Eukaryota</taxon>
        <taxon>Fungi</taxon>
        <taxon>Fungi incertae sedis</taxon>
        <taxon>Chytridiomycota</taxon>
        <taxon>Chytridiomycota incertae sedis</taxon>
        <taxon>Chytridiomycetes</taxon>
        <taxon>Chytridiales</taxon>
        <taxon>Chytriomycetaceae</taxon>
        <taxon>Chytriomyces</taxon>
    </lineage>
</organism>
<dbReference type="GO" id="GO:0033063">
    <property type="term" value="C:Rad51B-Rad51C-Rad51D-XRCC2 complex"/>
    <property type="evidence" value="ECO:0007669"/>
    <property type="project" value="TreeGrafter"/>
</dbReference>
<dbReference type="GO" id="GO:0033065">
    <property type="term" value="C:Rad51C-XRCC3 complex"/>
    <property type="evidence" value="ECO:0007669"/>
    <property type="project" value="TreeGrafter"/>
</dbReference>
<dbReference type="PANTHER" id="PTHR46239:SF1">
    <property type="entry name" value="DNA REPAIR PROTEIN RAD51 HOMOLOG 3"/>
    <property type="match status" value="1"/>
</dbReference>
<dbReference type="InterPro" id="IPR013632">
    <property type="entry name" value="Rad51_C"/>
</dbReference>
<dbReference type="GO" id="GO:0007131">
    <property type="term" value="P:reciprocal meiotic recombination"/>
    <property type="evidence" value="ECO:0007669"/>
    <property type="project" value="TreeGrafter"/>
</dbReference>
<protein>
    <recommendedName>
        <fullName evidence="7">DNA repair protein RAD51 homolog 3</fullName>
    </recommendedName>
</protein>
<evidence type="ECO:0000313" key="9">
    <source>
        <dbReference type="EMBL" id="TPX68649.1"/>
    </source>
</evidence>
<evidence type="ECO:0000256" key="2">
    <source>
        <dbReference type="ARBA" id="ARBA00022741"/>
    </source>
</evidence>
<proteinExistence type="predicted"/>
<evidence type="ECO:0000256" key="5">
    <source>
        <dbReference type="ARBA" id="ARBA00023204"/>
    </source>
</evidence>
<evidence type="ECO:0000256" key="3">
    <source>
        <dbReference type="ARBA" id="ARBA00022763"/>
    </source>
</evidence>
<dbReference type="GO" id="GO:0005657">
    <property type="term" value="C:replication fork"/>
    <property type="evidence" value="ECO:0007669"/>
    <property type="project" value="TreeGrafter"/>
</dbReference>
<name>A0A507EX74_9FUNG</name>
<dbReference type="GO" id="GO:0000400">
    <property type="term" value="F:four-way junction DNA binding"/>
    <property type="evidence" value="ECO:0007669"/>
    <property type="project" value="TreeGrafter"/>
</dbReference>
<keyword evidence="3" id="KW-0227">DNA damage</keyword>
<keyword evidence="2" id="KW-0547">Nucleotide-binding</keyword>
<reference evidence="9 10" key="1">
    <citation type="journal article" date="2019" name="Sci. Rep.">
        <title>Comparative genomics of chytrid fungi reveal insights into the obligate biotrophic and pathogenic lifestyle of Synchytrium endobioticum.</title>
        <authorList>
            <person name="van de Vossenberg B.T.L.H."/>
            <person name="Warris S."/>
            <person name="Nguyen H.D.T."/>
            <person name="van Gent-Pelzer M.P.E."/>
            <person name="Joly D.L."/>
            <person name="van de Geest H.C."/>
            <person name="Bonants P.J.M."/>
            <person name="Smith D.S."/>
            <person name="Levesque C.A."/>
            <person name="van der Lee T.A.J."/>
        </authorList>
    </citation>
    <scope>NUCLEOTIDE SEQUENCE [LARGE SCALE GENOMIC DNA]</scope>
    <source>
        <strain evidence="9 10">CBS 675.73</strain>
    </source>
</reference>
<evidence type="ECO:0000256" key="7">
    <source>
        <dbReference type="ARBA" id="ARBA00040674"/>
    </source>
</evidence>
<feature type="domain" description="RecA family profile 1" evidence="8">
    <location>
        <begin position="86"/>
        <end position="279"/>
    </location>
</feature>
<evidence type="ECO:0000259" key="8">
    <source>
        <dbReference type="PROSITE" id="PS50162"/>
    </source>
</evidence>
<keyword evidence="5" id="KW-0234">DNA repair</keyword>
<dbReference type="Proteomes" id="UP000320333">
    <property type="component" value="Unassembled WGS sequence"/>
</dbReference>
<dbReference type="InterPro" id="IPR052093">
    <property type="entry name" value="HR_Repair_Mediator"/>
</dbReference>
<dbReference type="InterPro" id="IPR020588">
    <property type="entry name" value="RecA_ATP-bd"/>
</dbReference>
<dbReference type="GO" id="GO:0140664">
    <property type="term" value="F:ATP-dependent DNA damage sensor activity"/>
    <property type="evidence" value="ECO:0007669"/>
    <property type="project" value="InterPro"/>
</dbReference>
<keyword evidence="6" id="KW-0539">Nucleus</keyword>
<keyword evidence="4" id="KW-0067">ATP-binding</keyword>
<dbReference type="EMBL" id="QEAP01000346">
    <property type="protein sequence ID" value="TPX68649.1"/>
    <property type="molecule type" value="Genomic_DNA"/>
</dbReference>
<evidence type="ECO:0000256" key="1">
    <source>
        <dbReference type="ARBA" id="ARBA00004123"/>
    </source>
</evidence>
<dbReference type="PANTHER" id="PTHR46239">
    <property type="entry name" value="DNA REPAIR PROTEIN RAD51 HOMOLOG 3 RAD51C"/>
    <property type="match status" value="1"/>
</dbReference>
<keyword evidence="10" id="KW-1185">Reference proteome</keyword>
<dbReference type="PROSITE" id="PS50162">
    <property type="entry name" value="RECA_2"/>
    <property type="match status" value="1"/>
</dbReference>
<dbReference type="GO" id="GO:0000707">
    <property type="term" value="P:meiotic DNA recombinase assembly"/>
    <property type="evidence" value="ECO:0007669"/>
    <property type="project" value="TreeGrafter"/>
</dbReference>
<accession>A0A507EX74</accession>
<evidence type="ECO:0000256" key="6">
    <source>
        <dbReference type="ARBA" id="ARBA00023242"/>
    </source>
</evidence>
<dbReference type="InterPro" id="IPR027417">
    <property type="entry name" value="P-loop_NTPase"/>
</dbReference>
<evidence type="ECO:0000313" key="10">
    <source>
        <dbReference type="Proteomes" id="UP000320333"/>
    </source>
</evidence>
<dbReference type="CDD" id="cd19492">
    <property type="entry name" value="Rad51C"/>
    <property type="match status" value="1"/>
</dbReference>
<dbReference type="GO" id="GO:0005524">
    <property type="term" value="F:ATP binding"/>
    <property type="evidence" value="ECO:0007669"/>
    <property type="project" value="UniProtKB-KW"/>
</dbReference>
<sequence>MVPAGPVARPLATFTMDPDRRALLSSAGVRNSLDVLRVGGGPSSQAAISWTHAFIGSALEPSLSKQAGPDGFESVSAWDAMKKEQERVALTTGSQAVDVIIGGGFACGCVSELAGPPGLGKTQFGMQMCINVQLPGSQGGADGQAIYIDTEGSFSVKRVAEMAQSAIAKMDMKSKVTLEQMLNNIKLFRVHDHIQQMALLNQLEHVLSKSPKIKLIVLDSIAFHFRFGNRMRLSALENSSVGLDRDLASQILVINQMTTKIIKVGLEDCSALVPALGDSWGHACTSRLILYMQNNTRHAMLVKSPNLPEAVAEYTISESGIQNVPHE</sequence>
<dbReference type="STRING" id="246404.A0A507EX74"/>
<gene>
    <name evidence="9" type="ORF">CcCBS67573_g07107</name>
</gene>
<dbReference type="Gene3D" id="3.40.50.300">
    <property type="entry name" value="P-loop containing nucleotide triphosphate hydrolases"/>
    <property type="match status" value="1"/>
</dbReference>
<dbReference type="AlphaFoldDB" id="A0A507EX74"/>
<dbReference type="SUPFAM" id="SSF52540">
    <property type="entry name" value="P-loop containing nucleoside triphosphate hydrolases"/>
    <property type="match status" value="1"/>
</dbReference>
<comment type="subcellular location">
    <subcellularLocation>
        <location evidence="1">Nucleus</location>
    </subcellularLocation>
</comment>
<evidence type="ECO:0000256" key="4">
    <source>
        <dbReference type="ARBA" id="ARBA00022840"/>
    </source>
</evidence>
<dbReference type="GO" id="GO:0008821">
    <property type="term" value="F:crossover junction DNA endonuclease activity"/>
    <property type="evidence" value="ECO:0007669"/>
    <property type="project" value="TreeGrafter"/>
</dbReference>
<dbReference type="OrthoDB" id="5957327at2759"/>
<dbReference type="Pfam" id="PF08423">
    <property type="entry name" value="Rad51"/>
    <property type="match status" value="1"/>
</dbReference>